<evidence type="ECO:0000313" key="1">
    <source>
        <dbReference type="EMBL" id="MBA0627361.1"/>
    </source>
</evidence>
<evidence type="ECO:0000313" key="2">
    <source>
        <dbReference type="Proteomes" id="UP000593561"/>
    </source>
</evidence>
<organism evidence="1 2">
    <name type="scientific">Gossypium davidsonii</name>
    <name type="common">Davidson's cotton</name>
    <name type="synonym">Gossypium klotzschianum subsp. davidsonii</name>
    <dbReference type="NCBI Taxonomy" id="34287"/>
    <lineage>
        <taxon>Eukaryota</taxon>
        <taxon>Viridiplantae</taxon>
        <taxon>Streptophyta</taxon>
        <taxon>Embryophyta</taxon>
        <taxon>Tracheophyta</taxon>
        <taxon>Spermatophyta</taxon>
        <taxon>Magnoliopsida</taxon>
        <taxon>eudicotyledons</taxon>
        <taxon>Gunneridae</taxon>
        <taxon>Pentapetalae</taxon>
        <taxon>rosids</taxon>
        <taxon>malvids</taxon>
        <taxon>Malvales</taxon>
        <taxon>Malvaceae</taxon>
        <taxon>Malvoideae</taxon>
        <taxon>Gossypium</taxon>
    </lineage>
</organism>
<dbReference type="AlphaFoldDB" id="A0A7J8SMQ6"/>
<accession>A0A7J8SMQ6</accession>
<gene>
    <name evidence="1" type="ORF">Godav_004885</name>
</gene>
<sequence>MSFCTLPIPKLSESEGAFPPWNSMQNTCFWWLCTMQENVVFAATPCTSMQRISMPRTTDLKEHLRRLQQQSDSRRRAAVMEMMRQRAAEVAGSSGEQLSLIKPATKFPTKKANLPATAIANLAIWRSSNTSVPQLADSTYLCGMPCHAIRSLWSCVL</sequence>
<keyword evidence="2" id="KW-1185">Reference proteome</keyword>
<dbReference type="EMBL" id="JABFAC010000010">
    <property type="protein sequence ID" value="MBA0627361.1"/>
    <property type="molecule type" value="Genomic_DNA"/>
</dbReference>
<dbReference type="Proteomes" id="UP000593561">
    <property type="component" value="Unassembled WGS sequence"/>
</dbReference>
<proteinExistence type="predicted"/>
<protein>
    <submittedName>
        <fullName evidence="1">Uncharacterized protein</fullName>
    </submittedName>
</protein>
<reference evidence="1 2" key="1">
    <citation type="journal article" date="2019" name="Genome Biol. Evol.">
        <title>Insights into the evolution of the New World diploid cottons (Gossypium, subgenus Houzingenia) based on genome sequencing.</title>
        <authorList>
            <person name="Grover C.E."/>
            <person name="Arick M.A. 2nd"/>
            <person name="Thrash A."/>
            <person name="Conover J.L."/>
            <person name="Sanders W.S."/>
            <person name="Peterson D.G."/>
            <person name="Frelichowski J.E."/>
            <person name="Scheffler J.A."/>
            <person name="Scheffler B.E."/>
            <person name="Wendel J.F."/>
        </authorList>
    </citation>
    <scope>NUCLEOTIDE SEQUENCE [LARGE SCALE GENOMIC DNA]</scope>
    <source>
        <strain evidence="1">27</strain>
        <tissue evidence="1">Leaf</tissue>
    </source>
</reference>
<comment type="caution">
    <text evidence="1">The sequence shown here is derived from an EMBL/GenBank/DDBJ whole genome shotgun (WGS) entry which is preliminary data.</text>
</comment>
<name>A0A7J8SMQ6_GOSDV</name>